<dbReference type="Pfam" id="PF03653">
    <property type="entry name" value="UPF0093"/>
    <property type="match status" value="1"/>
</dbReference>
<comment type="similarity">
    <text evidence="3 14 15">Belongs to the HemJ family.</text>
</comment>
<dbReference type="GO" id="GO:0006782">
    <property type="term" value="P:protoporphyrinogen IX biosynthetic process"/>
    <property type="evidence" value="ECO:0007669"/>
    <property type="project" value="UniProtKB-UniRule"/>
</dbReference>
<dbReference type="AlphaFoldDB" id="A0A1F6GLR3"/>
<feature type="transmembrane region" description="Helical" evidence="14">
    <location>
        <begin position="78"/>
        <end position="97"/>
    </location>
</feature>
<organism evidence="16 17">
    <name type="scientific">Candidatus Lambdaproteobacteria bacterium RIFOXYD2_FULL_56_26</name>
    <dbReference type="NCBI Taxonomy" id="1817773"/>
    <lineage>
        <taxon>Bacteria</taxon>
        <taxon>Pseudomonadati</taxon>
        <taxon>Pseudomonadota</taxon>
        <taxon>Candidatus Lambdaproteobacteria</taxon>
    </lineage>
</organism>
<dbReference type="Proteomes" id="UP000177583">
    <property type="component" value="Unassembled WGS sequence"/>
</dbReference>
<evidence type="ECO:0000256" key="3">
    <source>
        <dbReference type="ARBA" id="ARBA00006501"/>
    </source>
</evidence>
<keyword evidence="11 14" id="KW-0408">Iron</keyword>
<evidence type="ECO:0000256" key="6">
    <source>
        <dbReference type="ARBA" id="ARBA00022617"/>
    </source>
</evidence>
<feature type="transmembrane region" description="Helical" evidence="14">
    <location>
        <begin position="117"/>
        <end position="135"/>
    </location>
</feature>
<evidence type="ECO:0000256" key="7">
    <source>
        <dbReference type="ARBA" id="ARBA00022692"/>
    </source>
</evidence>
<keyword evidence="8 14" id="KW-0479">Metal-binding</keyword>
<sequence length="138" mass="16362">MYEIIKALHIITVITWFAGLFYLPRLFVYHAMTEDQIGSDRFKVMEYKLFHYIMTPSLVLVLGTGSWIWLAFNFEGGWLHAKLGLVAVLVVYHFFCYRYMVLFAEDKNTKSHKFYRFFNEMPTVVLIVVVFLVVLKPF</sequence>
<keyword evidence="10 14" id="KW-0560">Oxidoreductase</keyword>
<feature type="binding site" description="axial binding residue" evidence="14">
    <location>
        <position position="9"/>
    </location>
    <ligand>
        <name>heme</name>
        <dbReference type="ChEBI" id="CHEBI:30413"/>
    </ligand>
    <ligandPart>
        <name>Fe</name>
        <dbReference type="ChEBI" id="CHEBI:18248"/>
    </ligandPart>
</feature>
<keyword evidence="6 14" id="KW-0349">Heme</keyword>
<dbReference type="EMBL" id="MFNF01000061">
    <property type="protein sequence ID" value="OGG99049.1"/>
    <property type="molecule type" value="Genomic_DNA"/>
</dbReference>
<comment type="subcellular location">
    <subcellularLocation>
        <location evidence="1 14">Cell membrane</location>
        <topology evidence="1 14">Multi-pass membrane protein</topology>
    </subcellularLocation>
</comment>
<evidence type="ECO:0000256" key="9">
    <source>
        <dbReference type="ARBA" id="ARBA00022989"/>
    </source>
</evidence>
<dbReference type="GO" id="GO:0046872">
    <property type="term" value="F:metal ion binding"/>
    <property type="evidence" value="ECO:0007669"/>
    <property type="project" value="UniProtKB-UniRule"/>
</dbReference>
<evidence type="ECO:0000313" key="16">
    <source>
        <dbReference type="EMBL" id="OGG99049.1"/>
    </source>
</evidence>
<feature type="transmembrane region" description="Helical" evidence="14">
    <location>
        <begin position="6"/>
        <end position="28"/>
    </location>
</feature>
<gene>
    <name evidence="16" type="ORF">A2557_09800</name>
</gene>
<evidence type="ECO:0000256" key="2">
    <source>
        <dbReference type="ARBA" id="ARBA00005073"/>
    </source>
</evidence>
<keyword evidence="7 14" id="KW-0812">Transmembrane</keyword>
<comment type="cofactor">
    <cofactor evidence="14 15">
        <name>heme b</name>
        <dbReference type="ChEBI" id="CHEBI:60344"/>
    </cofactor>
    <text evidence="14 15">Binds 1 heme b (iron(II)-protoporphyrin IX) group per subunit.</text>
</comment>
<dbReference type="PIRSF" id="PIRSF004638">
    <property type="entry name" value="UCP004638"/>
    <property type="match status" value="1"/>
</dbReference>
<dbReference type="GO" id="GO:0005886">
    <property type="term" value="C:plasma membrane"/>
    <property type="evidence" value="ECO:0007669"/>
    <property type="project" value="UniProtKB-SubCell"/>
</dbReference>
<feature type="binding site" description="axial binding residue" evidence="14">
    <location>
        <position position="82"/>
    </location>
    <ligand>
        <name>heme</name>
        <dbReference type="ChEBI" id="CHEBI:30413"/>
    </ligand>
    <ligandPart>
        <name>Fe</name>
        <dbReference type="ChEBI" id="CHEBI:18248"/>
    </ligandPart>
</feature>
<protein>
    <recommendedName>
        <fullName evidence="4 14">Protoporphyrinogen IX oxidase</fullName>
        <shortName evidence="14">PPO</shortName>
        <ecNumber evidence="14 15">1.3.99.-</ecNumber>
    </recommendedName>
</protein>
<dbReference type="PANTHER" id="PTHR40255">
    <property type="entry name" value="UPF0093 MEMBRANE PROTEIN SLR1790"/>
    <property type="match status" value="1"/>
</dbReference>
<dbReference type="GO" id="GO:0070818">
    <property type="term" value="F:protoporphyrinogen oxidase activity"/>
    <property type="evidence" value="ECO:0007669"/>
    <property type="project" value="UniProtKB-UniRule"/>
</dbReference>
<evidence type="ECO:0000256" key="1">
    <source>
        <dbReference type="ARBA" id="ARBA00004651"/>
    </source>
</evidence>
<dbReference type="PANTHER" id="PTHR40255:SF1">
    <property type="entry name" value="PROTOPORPHYRINOGEN IX OXIDASE"/>
    <property type="match status" value="1"/>
</dbReference>
<evidence type="ECO:0000256" key="4">
    <source>
        <dbReference type="ARBA" id="ARBA00017504"/>
    </source>
</evidence>
<comment type="function">
    <text evidence="14 15">Catalyzes the oxidation of protoporphyrinogen IX to protoporphyrin IX.</text>
</comment>
<accession>A0A1F6GLR3</accession>
<evidence type="ECO:0000256" key="8">
    <source>
        <dbReference type="ARBA" id="ARBA00022723"/>
    </source>
</evidence>
<dbReference type="EC" id="1.3.99.-" evidence="14 15"/>
<evidence type="ECO:0000256" key="15">
    <source>
        <dbReference type="PIRNR" id="PIRNR004638"/>
    </source>
</evidence>
<evidence type="ECO:0000313" key="17">
    <source>
        <dbReference type="Proteomes" id="UP000177583"/>
    </source>
</evidence>
<dbReference type="NCBIfam" id="TIGR00701">
    <property type="entry name" value="protoporphyrinogen oxidase HemJ"/>
    <property type="match status" value="1"/>
</dbReference>
<comment type="subunit">
    <text evidence="14">Homodimer.</text>
</comment>
<evidence type="ECO:0000256" key="13">
    <source>
        <dbReference type="ARBA" id="ARBA00048390"/>
    </source>
</evidence>
<proteinExistence type="inferred from homology"/>
<keyword evidence="5 14" id="KW-1003">Cell membrane</keyword>
<feature type="transmembrane region" description="Helical" evidence="14">
    <location>
        <begin position="49"/>
        <end position="72"/>
    </location>
</feature>
<reference evidence="16 17" key="1">
    <citation type="journal article" date="2016" name="Nat. Commun.">
        <title>Thousands of microbial genomes shed light on interconnected biogeochemical processes in an aquifer system.</title>
        <authorList>
            <person name="Anantharaman K."/>
            <person name="Brown C.T."/>
            <person name="Hug L.A."/>
            <person name="Sharon I."/>
            <person name="Castelle C.J."/>
            <person name="Probst A.J."/>
            <person name="Thomas B.C."/>
            <person name="Singh A."/>
            <person name="Wilkins M.J."/>
            <person name="Karaoz U."/>
            <person name="Brodie E.L."/>
            <person name="Williams K.H."/>
            <person name="Hubbard S.S."/>
            <person name="Banfield J.F."/>
        </authorList>
    </citation>
    <scope>NUCLEOTIDE SEQUENCE [LARGE SCALE GENOMIC DNA]</scope>
</reference>
<dbReference type="UniPathway" id="UPA00251">
    <property type="reaction ID" value="UER00324"/>
</dbReference>
<name>A0A1F6GLR3_9PROT</name>
<evidence type="ECO:0000256" key="12">
    <source>
        <dbReference type="ARBA" id="ARBA00023136"/>
    </source>
</evidence>
<keyword evidence="12 14" id="KW-0472">Membrane</keyword>
<evidence type="ECO:0000256" key="10">
    <source>
        <dbReference type="ARBA" id="ARBA00023002"/>
    </source>
</evidence>
<comment type="catalytic activity">
    <reaction evidence="13 14 15">
        <text>protoporphyrinogen IX + 3 A = protoporphyrin IX + 3 AH2</text>
        <dbReference type="Rhea" id="RHEA:62000"/>
        <dbReference type="ChEBI" id="CHEBI:13193"/>
        <dbReference type="ChEBI" id="CHEBI:17499"/>
        <dbReference type="ChEBI" id="CHEBI:57306"/>
        <dbReference type="ChEBI" id="CHEBI:57307"/>
    </reaction>
</comment>
<comment type="pathway">
    <text evidence="2 14 15">Porphyrin-containing compound metabolism; protoporphyrin-IX biosynthesis; protoporphyrin-IX from protoporphyrinogen-IX: step 1/1.</text>
</comment>
<evidence type="ECO:0000256" key="11">
    <source>
        <dbReference type="ARBA" id="ARBA00023004"/>
    </source>
</evidence>
<keyword evidence="9 14" id="KW-1133">Transmembrane helix</keyword>
<dbReference type="HAMAP" id="MF_02239">
    <property type="entry name" value="HemJ"/>
    <property type="match status" value="1"/>
</dbReference>
<evidence type="ECO:0000256" key="5">
    <source>
        <dbReference type="ARBA" id="ARBA00022475"/>
    </source>
</evidence>
<evidence type="ECO:0000256" key="14">
    <source>
        <dbReference type="HAMAP-Rule" id="MF_02239"/>
    </source>
</evidence>
<comment type="caution">
    <text evidence="16">The sequence shown here is derived from an EMBL/GenBank/DDBJ whole genome shotgun (WGS) entry which is preliminary data.</text>
</comment>
<dbReference type="InterPro" id="IPR005265">
    <property type="entry name" value="HemJ-like"/>
</dbReference>